<dbReference type="Pfam" id="PF13460">
    <property type="entry name" value="NAD_binding_10"/>
    <property type="match status" value="1"/>
</dbReference>
<dbReference type="EMBL" id="JAAAIM010002092">
    <property type="protein sequence ID" value="KAG0274111.1"/>
    <property type="molecule type" value="Genomic_DNA"/>
</dbReference>
<accession>A0ABQ7JIA5</accession>
<dbReference type="InterPro" id="IPR051604">
    <property type="entry name" value="Ergot_Alk_Oxidoreductase"/>
</dbReference>
<feature type="region of interest" description="Disordered" evidence="1">
    <location>
        <begin position="43"/>
        <end position="63"/>
    </location>
</feature>
<feature type="compositionally biased region" description="Low complexity" evidence="1">
    <location>
        <begin position="396"/>
        <end position="409"/>
    </location>
</feature>
<organism evidence="3 4">
    <name type="scientific">Linnemannia gamsii</name>
    <dbReference type="NCBI Taxonomy" id="64522"/>
    <lineage>
        <taxon>Eukaryota</taxon>
        <taxon>Fungi</taxon>
        <taxon>Fungi incertae sedis</taxon>
        <taxon>Mucoromycota</taxon>
        <taxon>Mortierellomycotina</taxon>
        <taxon>Mortierellomycetes</taxon>
        <taxon>Mortierellales</taxon>
        <taxon>Mortierellaceae</taxon>
        <taxon>Linnemannia</taxon>
    </lineage>
</organism>
<dbReference type="SUPFAM" id="SSF51735">
    <property type="entry name" value="NAD(P)-binding Rossmann-fold domains"/>
    <property type="match status" value="1"/>
</dbReference>
<feature type="region of interest" description="Disordered" evidence="1">
    <location>
        <begin position="425"/>
        <end position="465"/>
    </location>
</feature>
<protein>
    <recommendedName>
        <fullName evidence="2">NAD(P)-binding domain-containing protein</fullName>
    </recommendedName>
</protein>
<dbReference type="PANTHER" id="PTHR43162:SF1">
    <property type="entry name" value="PRESTALK A DIFFERENTIATION PROTEIN A"/>
    <property type="match status" value="1"/>
</dbReference>
<dbReference type="PANTHER" id="PTHR43162">
    <property type="match status" value="1"/>
</dbReference>
<feature type="region of interest" description="Disordered" evidence="1">
    <location>
        <begin position="292"/>
        <end position="313"/>
    </location>
</feature>
<feature type="compositionally biased region" description="Acidic residues" evidence="1">
    <location>
        <begin position="425"/>
        <end position="442"/>
    </location>
</feature>
<reference evidence="3 4" key="1">
    <citation type="journal article" date="2020" name="Fungal Divers.">
        <title>Resolving the Mortierellaceae phylogeny through synthesis of multi-gene phylogenetics and phylogenomics.</title>
        <authorList>
            <person name="Vandepol N."/>
            <person name="Liber J."/>
            <person name="Desiro A."/>
            <person name="Na H."/>
            <person name="Kennedy M."/>
            <person name="Barry K."/>
            <person name="Grigoriev I.V."/>
            <person name="Miller A.N."/>
            <person name="O'Donnell K."/>
            <person name="Stajich J.E."/>
            <person name="Bonito G."/>
        </authorList>
    </citation>
    <scope>NUCLEOTIDE SEQUENCE [LARGE SCALE GENOMIC DNA]</scope>
    <source>
        <strain evidence="3 4">AD045</strain>
    </source>
</reference>
<feature type="compositionally biased region" description="Low complexity" evidence="1">
    <location>
        <begin position="530"/>
        <end position="542"/>
    </location>
</feature>
<evidence type="ECO:0000313" key="3">
    <source>
        <dbReference type="EMBL" id="KAG0274111.1"/>
    </source>
</evidence>
<dbReference type="InterPro" id="IPR036291">
    <property type="entry name" value="NAD(P)-bd_dom_sf"/>
</dbReference>
<dbReference type="InterPro" id="IPR016040">
    <property type="entry name" value="NAD(P)-bd_dom"/>
</dbReference>
<feature type="compositionally biased region" description="Polar residues" evidence="1">
    <location>
        <begin position="519"/>
        <end position="528"/>
    </location>
</feature>
<comment type="caution">
    <text evidence="3">The sequence shown here is derived from an EMBL/GenBank/DDBJ whole genome shotgun (WGS) entry which is preliminary data.</text>
</comment>
<sequence length="551" mass="60824">MTSTHTTENPPAVSLEHTLAITNCDSFEGQTLALALADYLEHKHKKPSRDDDDKPSPPPPVVPQLVCLARDKTKCGDLSKRDSCKVVQISYDDTNTIAIALRGIWTVVFVPEIEPQRVDWADRMVDAMKQENVMRCVAISSIGTDVPDKDQLDRFRRVEDRIKKDVPRWTILREGFPFQTLFYWIPMVQDQGVLGMPIKNDIEFAPLDITDLGRALISVTFPCTHHPVGRDHHGDHGDDDIQKRLDTLKLNVNPVGSARTHTHACASIEHVPTPTVISAIPTTTIAPAARRRGGIGRHDGQTYTLTGPETVTGPKLADELTRALQSDKHKEKHPTPIVFKQLTREEFRDYLLTLRNKHPSEGSIPLMAAGFQPVASFLRFLQHMTDTVKGVHHHSSSFSPEEASSPAPAQITSQADVKTISLSAGDEDDLALIDPPSSDDDNNKDSSGCKSPKRGHEPELDAPNDTEIDLVLELLDYINDNRATFQSGDLEKITGERGNNAKAFFEEYARNFRQRHPPSAQSAVSEDSSAVAPATVAPTTITHSEGQQKAA</sequence>
<gene>
    <name evidence="3" type="ORF">BGZ96_004490</name>
</gene>
<keyword evidence="4" id="KW-1185">Reference proteome</keyword>
<proteinExistence type="predicted"/>
<feature type="domain" description="NAD(P)-binding" evidence="2">
    <location>
        <begin position="65"/>
        <end position="175"/>
    </location>
</feature>
<dbReference type="Gene3D" id="3.40.50.720">
    <property type="entry name" value="NAD(P)-binding Rossmann-like Domain"/>
    <property type="match status" value="1"/>
</dbReference>
<dbReference type="Proteomes" id="UP001194696">
    <property type="component" value="Unassembled WGS sequence"/>
</dbReference>
<evidence type="ECO:0000256" key="1">
    <source>
        <dbReference type="SAM" id="MobiDB-lite"/>
    </source>
</evidence>
<feature type="region of interest" description="Disordered" evidence="1">
    <location>
        <begin position="513"/>
        <end position="551"/>
    </location>
</feature>
<name>A0ABQ7JIA5_9FUNG</name>
<evidence type="ECO:0000313" key="4">
    <source>
        <dbReference type="Proteomes" id="UP001194696"/>
    </source>
</evidence>
<evidence type="ECO:0000259" key="2">
    <source>
        <dbReference type="Pfam" id="PF13460"/>
    </source>
</evidence>
<feature type="region of interest" description="Disordered" evidence="1">
    <location>
        <begin position="391"/>
        <end position="412"/>
    </location>
</feature>